<dbReference type="EMBL" id="JAJISD010000011">
    <property type="protein sequence ID" value="MCC8431703.1"/>
    <property type="molecule type" value="Genomic_DNA"/>
</dbReference>
<dbReference type="InterPro" id="IPR028098">
    <property type="entry name" value="Glyco_trans_4-like_N"/>
</dbReference>
<dbReference type="RefSeq" id="WP_230553132.1">
    <property type="nucleotide sequence ID" value="NZ_JAJISD010000011.1"/>
</dbReference>
<feature type="domain" description="Glycosyl transferase family 1" evidence="2">
    <location>
        <begin position="286"/>
        <end position="438"/>
    </location>
</feature>
<dbReference type="Gene3D" id="3.90.550.10">
    <property type="entry name" value="Spore Coat Polysaccharide Biosynthesis Protein SpsA, Chain A"/>
    <property type="match status" value="1"/>
</dbReference>
<dbReference type="Gene3D" id="3.40.50.2000">
    <property type="entry name" value="Glycogen Phosphorylase B"/>
    <property type="match status" value="2"/>
</dbReference>
<proteinExistence type="predicted"/>
<dbReference type="Pfam" id="PF13579">
    <property type="entry name" value="Glyco_trans_4_4"/>
    <property type="match status" value="1"/>
</dbReference>
<comment type="caution">
    <text evidence="4">The sequence shown here is derived from an EMBL/GenBank/DDBJ whole genome shotgun (WGS) entry which is preliminary data.</text>
</comment>
<evidence type="ECO:0000313" key="4">
    <source>
        <dbReference type="EMBL" id="MCC8431703.1"/>
    </source>
</evidence>
<feature type="compositionally biased region" description="Low complexity" evidence="1">
    <location>
        <begin position="777"/>
        <end position="811"/>
    </location>
</feature>
<organism evidence="4 5">
    <name type="scientific">Reyranella aquatilis</name>
    <dbReference type="NCBI Taxonomy" id="2035356"/>
    <lineage>
        <taxon>Bacteria</taxon>
        <taxon>Pseudomonadati</taxon>
        <taxon>Pseudomonadota</taxon>
        <taxon>Alphaproteobacteria</taxon>
        <taxon>Hyphomicrobiales</taxon>
        <taxon>Reyranellaceae</taxon>
        <taxon>Reyranella</taxon>
    </lineage>
</organism>
<evidence type="ECO:0000256" key="1">
    <source>
        <dbReference type="SAM" id="MobiDB-lite"/>
    </source>
</evidence>
<dbReference type="Pfam" id="PF00534">
    <property type="entry name" value="Glycos_transf_1"/>
    <property type="match status" value="1"/>
</dbReference>
<keyword evidence="4" id="KW-0808">Transferase</keyword>
<protein>
    <submittedName>
        <fullName evidence="4">Glycosyltransferase</fullName>
        <ecNumber evidence="4">2.4.-.-</ecNumber>
    </submittedName>
</protein>
<reference evidence="4 5" key="1">
    <citation type="submission" date="2021-11" db="EMBL/GenBank/DDBJ databases">
        <authorList>
            <person name="Lee D.-H."/>
            <person name="Kim S.-B."/>
        </authorList>
    </citation>
    <scope>NUCLEOTIDE SEQUENCE [LARGE SCALE GENOMIC DNA]</scope>
    <source>
        <strain evidence="4 5">KCTC 52223</strain>
    </source>
</reference>
<dbReference type="InterPro" id="IPR029044">
    <property type="entry name" value="Nucleotide-diphossugar_trans"/>
</dbReference>
<dbReference type="PANTHER" id="PTHR12526">
    <property type="entry name" value="GLYCOSYLTRANSFERASE"/>
    <property type="match status" value="1"/>
</dbReference>
<feature type="domain" description="Glycosyltransferase subfamily 4-like N-terminal" evidence="3">
    <location>
        <begin position="77"/>
        <end position="260"/>
    </location>
</feature>
<accession>A0ABS8L1G8</accession>
<dbReference type="GO" id="GO:0016757">
    <property type="term" value="F:glycosyltransferase activity"/>
    <property type="evidence" value="ECO:0007669"/>
    <property type="project" value="UniProtKB-KW"/>
</dbReference>
<dbReference type="InterPro" id="IPR001296">
    <property type="entry name" value="Glyco_trans_1"/>
</dbReference>
<evidence type="ECO:0000313" key="5">
    <source>
        <dbReference type="Proteomes" id="UP001198862"/>
    </source>
</evidence>
<dbReference type="SUPFAM" id="SSF53756">
    <property type="entry name" value="UDP-Glycosyltransferase/glycogen phosphorylase"/>
    <property type="match status" value="1"/>
</dbReference>
<sequence length="1123" mass="122422">MDTFAGGGSVKLGSAALEEILCRVAPVGILGNLVPHAVDAWSIEFPDLGSLPRFEDEPARLRICIATEDIVGPVRNGGIGTTYSALSELLAKLGHDVTILYLKGQEVENGTIEQWIEFYAAKSVRFVPVPNYAAVDRFQTGADRWLHAPYNMLKYLTDHPMDVVHVSEWRGSGYLCLLAKRQHLAFQETLFVVKTSSPWIWNRLYGSQPLDRVDDLAKVHAERRSVEFADMVIGGSLHLLRWMASQGYKIPRDRTFVQPNVATFDHLSGLMNARNWERGKRHPIDEVVFFGRLEARKGLFTFVQAIKRLLRQGQALPKKITFMGKPGARLMARPDQDIIDYIAEETKDWPTTVEVLSDFQQYDALQYLLSGNRLAVMPSMIENSSLAVYEAAICGIPFIASASGGTPELVASIDHPHVLCEAHPIPLAEKIEEALRLGGYVARASFDNAENLEQWRRFHLDLGRGLLKQLLPPIRKGAEILSTVSVCIYHAGSDEKLQATLASIKEQDHPPEEILIAVDTDNVDGLANAQSVASAAGVTATIVPAFDFDAGHAFNLLAGQVRSEYMLFLWAGSTIRPMALRALTKVAASSNANLVNYFFRVTHVGDQSSRDYLSAIVFGNVAQSFFRTDVTSLPLLVRRHTFAELGGFSTDYRVLAHDHELVAKAQISGVHCETALLELGTVPAWEEEWLKAKCYDQSVAQFRAIRPELAATPLALRELLLMAKGLQKSGGRRKVPGKAQTVKKVEAEVEGPIGRLLMALSRDLHEEPSDGGPKKPAPAGQQAKQPGGQAGAGKSPGQTAEAGRPPSKAPGSPGGGLVKSKVVAADIRKDRVAAKQASLRGAGLVQLIDELSADPLEVPPAKPAALTARARISDPRPPVKPSRQAGPQPDRLHSGEGRNYSGRFLGVHQGIAYGWVRNDDQPKTPVVVDVMVDGNVPQEVRADIDLPTAVVMPPQMRGHGFAIPLSKKWRGLFSRKSTKDVLLRINGTDIEIARLAIRRNADQLEEAGYDGHCDAADAVDGVLRGWVWQPSDPDAVVDISVFVDGKFLTRVAAGSVRDDVRAAGIGSGHYGFAVPVPKPLCDGTPRQIDVVVAHAGLLLKGGQLTMVGERFSVRERSWRLRAA</sequence>
<keyword evidence="5" id="KW-1185">Reference proteome</keyword>
<evidence type="ECO:0000259" key="3">
    <source>
        <dbReference type="Pfam" id="PF13579"/>
    </source>
</evidence>
<feature type="region of interest" description="Disordered" evidence="1">
    <location>
        <begin position="764"/>
        <end position="817"/>
    </location>
</feature>
<dbReference type="Proteomes" id="UP001198862">
    <property type="component" value="Unassembled WGS sequence"/>
</dbReference>
<dbReference type="SUPFAM" id="SSF53448">
    <property type="entry name" value="Nucleotide-diphospho-sugar transferases"/>
    <property type="match status" value="1"/>
</dbReference>
<keyword evidence="4" id="KW-0328">Glycosyltransferase</keyword>
<dbReference type="CDD" id="cd03801">
    <property type="entry name" value="GT4_PimA-like"/>
    <property type="match status" value="1"/>
</dbReference>
<gene>
    <name evidence="4" type="ORF">LJ725_22230</name>
</gene>
<evidence type="ECO:0000259" key="2">
    <source>
        <dbReference type="Pfam" id="PF00534"/>
    </source>
</evidence>
<dbReference type="EC" id="2.4.-.-" evidence="4"/>
<feature type="region of interest" description="Disordered" evidence="1">
    <location>
        <begin position="866"/>
        <end position="899"/>
    </location>
</feature>
<name>A0ABS8L1G8_9HYPH</name>